<dbReference type="EMBL" id="QFPN01000003">
    <property type="protein sequence ID" value="PZQ17176.1"/>
    <property type="molecule type" value="Genomic_DNA"/>
</dbReference>
<evidence type="ECO:0000313" key="3">
    <source>
        <dbReference type="Proteomes" id="UP000249577"/>
    </source>
</evidence>
<dbReference type="InterPro" id="IPR032710">
    <property type="entry name" value="NTF2-like_dom_sf"/>
</dbReference>
<dbReference type="AlphaFoldDB" id="A0A2W5KJ94"/>
<evidence type="ECO:0000313" key="2">
    <source>
        <dbReference type="EMBL" id="PZQ17176.1"/>
    </source>
</evidence>
<dbReference type="Gene3D" id="3.10.450.50">
    <property type="match status" value="1"/>
</dbReference>
<proteinExistence type="predicted"/>
<dbReference type="InterPro" id="IPR037401">
    <property type="entry name" value="SnoaL-like"/>
</dbReference>
<dbReference type="Proteomes" id="UP000249577">
    <property type="component" value="Unassembled WGS sequence"/>
</dbReference>
<gene>
    <name evidence="2" type="ORF">DI565_07340</name>
</gene>
<evidence type="ECO:0000259" key="1">
    <source>
        <dbReference type="Pfam" id="PF12680"/>
    </source>
</evidence>
<name>A0A2W5KJ94_ANCNO</name>
<comment type="caution">
    <text evidence="2">The sequence shown here is derived from an EMBL/GenBank/DDBJ whole genome shotgun (WGS) entry which is preliminary data.</text>
</comment>
<organism evidence="2 3">
    <name type="scientific">Ancylobacter novellus</name>
    <name type="common">Thiobacillus novellus</name>
    <dbReference type="NCBI Taxonomy" id="921"/>
    <lineage>
        <taxon>Bacteria</taxon>
        <taxon>Pseudomonadati</taxon>
        <taxon>Pseudomonadota</taxon>
        <taxon>Alphaproteobacteria</taxon>
        <taxon>Hyphomicrobiales</taxon>
        <taxon>Xanthobacteraceae</taxon>
        <taxon>Ancylobacter</taxon>
    </lineage>
</organism>
<accession>A0A2W5KJ94</accession>
<protein>
    <recommendedName>
        <fullName evidence="1">SnoaL-like domain-containing protein</fullName>
    </recommendedName>
</protein>
<reference evidence="2 3" key="1">
    <citation type="submission" date="2017-08" db="EMBL/GenBank/DDBJ databases">
        <title>Infants hospitalized years apart are colonized by the same room-sourced microbial strains.</title>
        <authorList>
            <person name="Brooks B."/>
            <person name="Olm M.R."/>
            <person name="Firek B.A."/>
            <person name="Baker R."/>
            <person name="Thomas B.C."/>
            <person name="Morowitz M.J."/>
            <person name="Banfield J.F."/>
        </authorList>
    </citation>
    <scope>NUCLEOTIDE SEQUENCE [LARGE SCALE GENOMIC DNA]</scope>
    <source>
        <strain evidence="2">S2_005_003_R2_43</strain>
    </source>
</reference>
<sequence>MSEASRKTASEPQELTRLFVEFANAGDVDGLVSLYEPDATLAAGAPVARGHAEIRQFYADLLGRRSEFPAPEVLEPVVNGPIALTVALSANGTVSAEIARRQDDGRWLWAVDQLKIKPVRPV</sequence>
<dbReference type="SUPFAM" id="SSF54427">
    <property type="entry name" value="NTF2-like"/>
    <property type="match status" value="1"/>
</dbReference>
<dbReference type="Pfam" id="PF12680">
    <property type="entry name" value="SnoaL_2"/>
    <property type="match status" value="1"/>
</dbReference>
<feature type="domain" description="SnoaL-like" evidence="1">
    <location>
        <begin position="18"/>
        <end position="106"/>
    </location>
</feature>